<dbReference type="SMART" id="SM00260">
    <property type="entry name" value="CheW"/>
    <property type="match status" value="1"/>
</dbReference>
<proteinExistence type="predicted"/>
<dbReference type="Gene3D" id="2.30.30.40">
    <property type="entry name" value="SH3 Domains"/>
    <property type="match status" value="1"/>
</dbReference>
<dbReference type="PANTHER" id="PTHR22617">
    <property type="entry name" value="CHEMOTAXIS SENSOR HISTIDINE KINASE-RELATED"/>
    <property type="match status" value="1"/>
</dbReference>
<dbReference type="PANTHER" id="PTHR22617:SF23">
    <property type="entry name" value="CHEMOTAXIS PROTEIN CHEW"/>
    <property type="match status" value="1"/>
</dbReference>
<name>A0A9C9EL83_UNCW3</name>
<feature type="domain" description="CheW-like" evidence="2">
    <location>
        <begin position="39"/>
        <end position="178"/>
    </location>
</feature>
<comment type="caution">
    <text evidence="3">The sequence shown here is derived from an EMBL/GenBank/DDBJ whole genome shotgun (WGS) entry which is preliminary data.</text>
</comment>
<dbReference type="SUPFAM" id="SSF50341">
    <property type="entry name" value="CheW-like"/>
    <property type="match status" value="1"/>
</dbReference>
<dbReference type="Gene3D" id="2.40.50.180">
    <property type="entry name" value="CheA-289, Domain 4"/>
    <property type="match status" value="1"/>
</dbReference>
<dbReference type="EMBL" id="DRIG01000035">
    <property type="protein sequence ID" value="HEC78138.1"/>
    <property type="molecule type" value="Genomic_DNA"/>
</dbReference>
<organism evidence="3 4">
    <name type="scientific">candidate division WOR-3 bacterium</name>
    <dbReference type="NCBI Taxonomy" id="2052148"/>
    <lineage>
        <taxon>Bacteria</taxon>
        <taxon>Bacteria division WOR-3</taxon>
    </lineage>
</organism>
<reference evidence="3" key="1">
    <citation type="journal article" date="2020" name="mSystems">
        <title>Genome- and Community-Level Interaction Insights into Carbon Utilization and Element Cycling Functions of Hydrothermarchaeota in Hydrothermal Sediment.</title>
        <authorList>
            <person name="Zhou Z."/>
            <person name="Liu Y."/>
            <person name="Xu W."/>
            <person name="Pan J."/>
            <person name="Luo Z.H."/>
            <person name="Li M."/>
        </authorList>
    </citation>
    <scope>NUCLEOTIDE SEQUENCE</scope>
    <source>
        <strain evidence="3">HyVt-388</strain>
    </source>
</reference>
<accession>A0A9C9EL83</accession>
<dbReference type="AlphaFoldDB" id="A0A9C9EL83"/>
<evidence type="ECO:0000313" key="3">
    <source>
        <dbReference type="EMBL" id="HEC78138.1"/>
    </source>
</evidence>
<dbReference type="PROSITE" id="PS50851">
    <property type="entry name" value="CHEW"/>
    <property type="match status" value="1"/>
</dbReference>
<dbReference type="GO" id="GO:0007165">
    <property type="term" value="P:signal transduction"/>
    <property type="evidence" value="ECO:0007669"/>
    <property type="project" value="InterPro"/>
</dbReference>
<feature type="compositionally biased region" description="Basic residues" evidence="1">
    <location>
        <begin position="1"/>
        <end position="20"/>
    </location>
</feature>
<dbReference type="GO" id="GO:0005829">
    <property type="term" value="C:cytosol"/>
    <property type="evidence" value="ECO:0007669"/>
    <property type="project" value="TreeGrafter"/>
</dbReference>
<dbReference type="GO" id="GO:0006935">
    <property type="term" value="P:chemotaxis"/>
    <property type="evidence" value="ECO:0007669"/>
    <property type="project" value="InterPro"/>
</dbReference>
<evidence type="ECO:0000259" key="2">
    <source>
        <dbReference type="PROSITE" id="PS50851"/>
    </source>
</evidence>
<dbReference type="InterPro" id="IPR036061">
    <property type="entry name" value="CheW-like_dom_sf"/>
</dbReference>
<dbReference type="InterPro" id="IPR039315">
    <property type="entry name" value="CheW"/>
</dbReference>
<gene>
    <name evidence="3" type="ORF">ENI34_03225</name>
</gene>
<sequence>MKTKSASRKPVRKKRKKSTLRKQVVEKTVPFIKKPPSDERSFAVFSVGRERFCFDLVLVLETLYTFNIIEVSHLPEPFVGVIKLKGATVPVVDLQKLLKEEEVETEMKTCLIVSTGTSNTGFITDSDIEIVPAEKGRVHPLPDCYTAEEAKFLEGIFWLEDNFIGILKAKEMIDSLSGLEEK</sequence>
<feature type="region of interest" description="Disordered" evidence="1">
    <location>
        <begin position="1"/>
        <end position="21"/>
    </location>
</feature>
<evidence type="ECO:0000256" key="1">
    <source>
        <dbReference type="SAM" id="MobiDB-lite"/>
    </source>
</evidence>
<dbReference type="Pfam" id="PF01584">
    <property type="entry name" value="CheW"/>
    <property type="match status" value="1"/>
</dbReference>
<protein>
    <recommendedName>
        <fullName evidence="2">CheW-like domain-containing protein</fullName>
    </recommendedName>
</protein>
<evidence type="ECO:0000313" key="4">
    <source>
        <dbReference type="Proteomes" id="UP000885826"/>
    </source>
</evidence>
<dbReference type="InterPro" id="IPR002545">
    <property type="entry name" value="CheW-lke_dom"/>
</dbReference>
<dbReference type="Proteomes" id="UP000885826">
    <property type="component" value="Unassembled WGS sequence"/>
</dbReference>